<feature type="region of interest" description="Disordered" evidence="1">
    <location>
        <begin position="128"/>
        <end position="159"/>
    </location>
</feature>
<sequence>MPSFLKPKGLRPELGRSSTARCNESKLDVCKHTCSNATSKAGAGKPTARVPSRSAALSGLYTQPERKHARKHERSKPRSTKHSQALCSEGENKQLDDQVIQHSMYPQMIGRRRSELEAECAFVTTRRGNTAQNGRPLRRRQASSDIRRESWGSESTLTPGWEDKVEARPVRVCVYPQAKYIKEPVKTPKQPSKTSTQSLSSEISSAWVSFSSTSLPGDEYRQLKRRQDMQRAREVLELHFAGRHNAQSVPIWHGKKQGFTVRNSERRRISKMQFAVRKALCADLDILDDNFMSAMRRRADNVHFSEMTDVDGVPIDVHMMYEFIRMHQKAPDADHVPKSPVHPPHRRTWIDERKKRFVQQAKLASRQAEGVETVDAESTTKPHLLVSKFSWDDNDSESEAPKRLKKSKR</sequence>
<protein>
    <submittedName>
        <fullName evidence="2">Uncharacterized protein</fullName>
    </submittedName>
</protein>
<evidence type="ECO:0000313" key="3">
    <source>
        <dbReference type="Proteomes" id="UP000193240"/>
    </source>
</evidence>
<evidence type="ECO:0000313" key="2">
    <source>
        <dbReference type="EMBL" id="OSS50281.1"/>
    </source>
</evidence>
<dbReference type="EMBL" id="KZ107842">
    <property type="protein sequence ID" value="OSS50281.1"/>
    <property type="molecule type" value="Genomic_DNA"/>
</dbReference>
<name>A0A1Y2M2M0_EPING</name>
<dbReference type="Proteomes" id="UP000193240">
    <property type="component" value="Unassembled WGS sequence"/>
</dbReference>
<gene>
    <name evidence="2" type="ORF">B5807_04917</name>
</gene>
<feature type="region of interest" description="Disordered" evidence="1">
    <location>
        <begin position="36"/>
        <end position="94"/>
    </location>
</feature>
<evidence type="ECO:0000256" key="1">
    <source>
        <dbReference type="SAM" id="MobiDB-lite"/>
    </source>
</evidence>
<accession>A0A1Y2M2M0</accession>
<keyword evidence="3" id="KW-1185">Reference proteome</keyword>
<dbReference type="AlphaFoldDB" id="A0A1Y2M2M0"/>
<proteinExistence type="predicted"/>
<feature type="region of interest" description="Disordered" evidence="1">
    <location>
        <begin position="385"/>
        <end position="409"/>
    </location>
</feature>
<organism evidence="2 3">
    <name type="scientific">Epicoccum nigrum</name>
    <name type="common">Soil fungus</name>
    <name type="synonym">Epicoccum purpurascens</name>
    <dbReference type="NCBI Taxonomy" id="105696"/>
    <lineage>
        <taxon>Eukaryota</taxon>
        <taxon>Fungi</taxon>
        <taxon>Dikarya</taxon>
        <taxon>Ascomycota</taxon>
        <taxon>Pezizomycotina</taxon>
        <taxon>Dothideomycetes</taxon>
        <taxon>Pleosporomycetidae</taxon>
        <taxon>Pleosporales</taxon>
        <taxon>Pleosporineae</taxon>
        <taxon>Didymellaceae</taxon>
        <taxon>Epicoccum</taxon>
    </lineage>
</organism>
<feature type="compositionally biased region" description="Basic residues" evidence="1">
    <location>
        <begin position="67"/>
        <end position="81"/>
    </location>
</feature>
<reference evidence="2 3" key="1">
    <citation type="journal article" date="2017" name="Genome Announc.">
        <title>Genome sequence of the saprophytic ascomycete Epicoccum nigrum ICMP 19927 strain isolated from New Zealand.</title>
        <authorList>
            <person name="Fokin M."/>
            <person name="Fleetwood D."/>
            <person name="Weir B.S."/>
            <person name="Villas-Boas S.G."/>
        </authorList>
    </citation>
    <scope>NUCLEOTIDE SEQUENCE [LARGE SCALE GENOMIC DNA]</scope>
    <source>
        <strain evidence="2 3">ICMP 19927</strain>
    </source>
</reference>
<dbReference type="InParanoid" id="A0A1Y2M2M0"/>
<feature type="region of interest" description="Disordered" evidence="1">
    <location>
        <begin position="1"/>
        <end position="22"/>
    </location>
</feature>